<dbReference type="InterPro" id="IPR055771">
    <property type="entry name" value="DUF7347"/>
</dbReference>
<proteinExistence type="predicted"/>
<evidence type="ECO:0000259" key="2">
    <source>
        <dbReference type="Pfam" id="PF24042"/>
    </source>
</evidence>
<dbReference type="Gene3D" id="1.10.10.10">
    <property type="entry name" value="Winged helix-like DNA-binding domain superfamily/Winged helix DNA-binding domain"/>
    <property type="match status" value="1"/>
</dbReference>
<gene>
    <name evidence="3" type="ORF">N0B31_11570</name>
</gene>
<organism evidence="3 4">
    <name type="scientific">Salinirubellus salinus</name>
    <dbReference type="NCBI Taxonomy" id="1364945"/>
    <lineage>
        <taxon>Archaea</taxon>
        <taxon>Methanobacteriati</taxon>
        <taxon>Methanobacteriota</taxon>
        <taxon>Stenosarchaea group</taxon>
        <taxon>Halobacteria</taxon>
        <taxon>Halobacteriales</taxon>
        <taxon>Natronomonadaceae</taxon>
        <taxon>Salinirubellus</taxon>
    </lineage>
</organism>
<evidence type="ECO:0000313" key="4">
    <source>
        <dbReference type="Proteomes" id="UP001057580"/>
    </source>
</evidence>
<dbReference type="KEGG" id="ssai:N0B31_11570"/>
<dbReference type="Pfam" id="PF24038">
    <property type="entry name" value="DUF7347"/>
    <property type="match status" value="1"/>
</dbReference>
<dbReference type="SUPFAM" id="SSF46785">
    <property type="entry name" value="Winged helix' DNA-binding domain"/>
    <property type="match status" value="1"/>
</dbReference>
<dbReference type="AlphaFoldDB" id="A0A9E7QZ96"/>
<evidence type="ECO:0000259" key="1">
    <source>
        <dbReference type="Pfam" id="PF24038"/>
    </source>
</evidence>
<dbReference type="Proteomes" id="UP001057580">
    <property type="component" value="Chromosome"/>
</dbReference>
<dbReference type="GeneID" id="74943070"/>
<dbReference type="InterPro" id="IPR055775">
    <property type="entry name" value="DUF7351"/>
</dbReference>
<evidence type="ECO:0000313" key="3">
    <source>
        <dbReference type="EMBL" id="UWM52790.1"/>
    </source>
</evidence>
<feature type="domain" description="DUF7351" evidence="2">
    <location>
        <begin position="105"/>
        <end position="309"/>
    </location>
</feature>
<dbReference type="Pfam" id="PF24042">
    <property type="entry name" value="DUF7351"/>
    <property type="match status" value="1"/>
</dbReference>
<dbReference type="EMBL" id="CP104003">
    <property type="protein sequence ID" value="UWM52790.1"/>
    <property type="molecule type" value="Genomic_DNA"/>
</dbReference>
<protein>
    <submittedName>
        <fullName evidence="3">Helix-turn-helix domain-containing protein</fullName>
    </submittedName>
</protein>
<sequence length="321" mass="34887">MTVDESAASGLSPDEAFALVADETRLGILRTLAEAGEPLAFSTLFERSEYDTRSNFSYHLEKLEGHFISRADGGYALRQTGRRIVEAVVSGTVTDDPVVERAPSDRPCPICSAPIEVSYQQERVEMYCSECPGIVRQEASGEQFDAEFGTLGHIYLPPAGVQGRTPAEMHYAAEVWSNLELLGLSTGVCPRCSGTIEHSLRVCEDHDASGGFCDACDRRYAVLFEVECATCHYETSGIAVIGLLAKTELLSFVTDHDANPLVPETHNVEPGALANYEEDVQSLDPLRVAITFTIKGDSLTLTIDEAMSVVDVTRARRVDSA</sequence>
<reference evidence="3" key="1">
    <citation type="submission" date="2022-09" db="EMBL/GenBank/DDBJ databases">
        <title>Diverse halophilic archaea isolated from saline environments.</title>
        <authorList>
            <person name="Cui H.-L."/>
        </authorList>
    </citation>
    <scope>NUCLEOTIDE SEQUENCE</scope>
    <source>
        <strain evidence="3">ZS-35-S2</strain>
    </source>
</reference>
<dbReference type="InterPro" id="IPR036388">
    <property type="entry name" value="WH-like_DNA-bd_sf"/>
</dbReference>
<accession>A0A9E7QZ96</accession>
<dbReference type="InterPro" id="IPR036390">
    <property type="entry name" value="WH_DNA-bd_sf"/>
</dbReference>
<dbReference type="RefSeq" id="WP_260591785.1">
    <property type="nucleotide sequence ID" value="NZ_CP104003.1"/>
</dbReference>
<name>A0A9E7QZ96_9EURY</name>
<keyword evidence="4" id="KW-1185">Reference proteome</keyword>
<feature type="domain" description="DUF7347" evidence="1">
    <location>
        <begin position="13"/>
        <end position="88"/>
    </location>
</feature>